<dbReference type="AlphaFoldDB" id="A0A150X1R6"/>
<proteinExistence type="predicted"/>
<dbReference type="PANTHER" id="PTHR43312:SF1">
    <property type="entry name" value="NADP-DEPENDENT OXIDOREDUCTASE DOMAIN-CONTAINING PROTEIN"/>
    <property type="match status" value="1"/>
</dbReference>
<gene>
    <name evidence="2" type="ORF">AWW68_17295</name>
</gene>
<protein>
    <submittedName>
        <fullName evidence="2">Oxidoreductase</fullName>
    </submittedName>
</protein>
<sequence length="298" mass="34113">MKYRLLKKANVQLSEIGFGCMSLGMNNAENERLIRAAFDSGVNYFDTADIYQNGFNEETVGRALRPIRSKVFLATKVSNRPRSNAEGWDWVPRKSYILEAVDKSLSRLDTDYIDLYQLHGGTIEDDREEVVEAFEFLKHQGKILHWGISSIRPNVVREYVKFSGFVSDMLQYSLLDRRPEEELLDLLENHEVGVVVRGVLAKGFLANKDLSDYLDYSIEDIDLLRNKMSLFSIEKMTKSQVALKWLLAHSAVTSVVVGIRTMAQLNDVLGLYSSRELSTEEVRELSEVLSPNFYKSHR</sequence>
<name>A0A150X1R6_9BACT</name>
<dbReference type="GO" id="GO:0016491">
    <property type="term" value="F:oxidoreductase activity"/>
    <property type="evidence" value="ECO:0007669"/>
    <property type="project" value="InterPro"/>
</dbReference>
<dbReference type="OrthoDB" id="9773828at2"/>
<evidence type="ECO:0000313" key="2">
    <source>
        <dbReference type="EMBL" id="KYG72679.1"/>
    </source>
</evidence>
<reference evidence="2 3" key="1">
    <citation type="submission" date="2016-01" db="EMBL/GenBank/DDBJ databases">
        <title>Genome sequencing of Roseivirga spongicola UST030701-084.</title>
        <authorList>
            <person name="Selvaratnam C."/>
            <person name="Thevarajoo S."/>
            <person name="Goh K.M."/>
            <person name="Ee R."/>
            <person name="Chan K.-G."/>
            <person name="Chong C.S."/>
        </authorList>
    </citation>
    <scope>NUCLEOTIDE SEQUENCE [LARGE SCALE GENOMIC DNA]</scope>
    <source>
        <strain evidence="2 3">UST030701-084</strain>
    </source>
</reference>
<dbReference type="InterPro" id="IPR053135">
    <property type="entry name" value="AKR2_Oxidoreductase"/>
</dbReference>
<dbReference type="PRINTS" id="PR00069">
    <property type="entry name" value="ALDKETRDTASE"/>
</dbReference>
<dbReference type="Pfam" id="PF00248">
    <property type="entry name" value="Aldo_ket_red"/>
    <property type="match status" value="1"/>
</dbReference>
<keyword evidence="3" id="KW-1185">Reference proteome</keyword>
<dbReference type="EMBL" id="LRPC01000029">
    <property type="protein sequence ID" value="KYG72679.1"/>
    <property type="molecule type" value="Genomic_DNA"/>
</dbReference>
<comment type="caution">
    <text evidence="2">The sequence shown here is derived from an EMBL/GenBank/DDBJ whole genome shotgun (WGS) entry which is preliminary data.</text>
</comment>
<organism evidence="2 3">
    <name type="scientific">Roseivirga spongicola</name>
    <dbReference type="NCBI Taxonomy" id="333140"/>
    <lineage>
        <taxon>Bacteria</taxon>
        <taxon>Pseudomonadati</taxon>
        <taxon>Bacteroidota</taxon>
        <taxon>Cytophagia</taxon>
        <taxon>Cytophagales</taxon>
        <taxon>Roseivirgaceae</taxon>
        <taxon>Roseivirga</taxon>
    </lineage>
</organism>
<feature type="domain" description="NADP-dependent oxidoreductase" evidence="1">
    <location>
        <begin position="15"/>
        <end position="288"/>
    </location>
</feature>
<accession>A0A150X1R6</accession>
<dbReference type="PANTHER" id="PTHR43312">
    <property type="entry name" value="D-THREO-ALDOSE 1-DEHYDROGENASE"/>
    <property type="match status" value="1"/>
</dbReference>
<evidence type="ECO:0000259" key="1">
    <source>
        <dbReference type="Pfam" id="PF00248"/>
    </source>
</evidence>
<dbReference type="SUPFAM" id="SSF51430">
    <property type="entry name" value="NAD(P)-linked oxidoreductase"/>
    <property type="match status" value="1"/>
</dbReference>
<dbReference type="CDD" id="cd19086">
    <property type="entry name" value="AKR_AKR11C1"/>
    <property type="match status" value="1"/>
</dbReference>
<evidence type="ECO:0000313" key="3">
    <source>
        <dbReference type="Proteomes" id="UP000075606"/>
    </source>
</evidence>
<dbReference type="InterPro" id="IPR020471">
    <property type="entry name" value="AKR"/>
</dbReference>
<dbReference type="Gene3D" id="3.20.20.100">
    <property type="entry name" value="NADP-dependent oxidoreductase domain"/>
    <property type="match status" value="1"/>
</dbReference>
<dbReference type="InterPro" id="IPR023210">
    <property type="entry name" value="NADP_OxRdtase_dom"/>
</dbReference>
<dbReference type="STRING" id="333140.AWW68_17295"/>
<dbReference type="InterPro" id="IPR036812">
    <property type="entry name" value="NAD(P)_OxRdtase_dom_sf"/>
</dbReference>
<dbReference type="RefSeq" id="WP_068224767.1">
    <property type="nucleotide sequence ID" value="NZ_CP139724.1"/>
</dbReference>
<dbReference type="Proteomes" id="UP000075606">
    <property type="component" value="Unassembled WGS sequence"/>
</dbReference>